<evidence type="ECO:0000313" key="1">
    <source>
        <dbReference type="EMBL" id="MBW0548681.1"/>
    </source>
</evidence>
<dbReference type="AlphaFoldDB" id="A0A9Q3IRG2"/>
<gene>
    <name evidence="1" type="ORF">O181_088396</name>
</gene>
<organism evidence="1 2">
    <name type="scientific">Austropuccinia psidii MF-1</name>
    <dbReference type="NCBI Taxonomy" id="1389203"/>
    <lineage>
        <taxon>Eukaryota</taxon>
        <taxon>Fungi</taxon>
        <taxon>Dikarya</taxon>
        <taxon>Basidiomycota</taxon>
        <taxon>Pucciniomycotina</taxon>
        <taxon>Pucciniomycetes</taxon>
        <taxon>Pucciniales</taxon>
        <taxon>Sphaerophragmiaceae</taxon>
        <taxon>Austropuccinia</taxon>
    </lineage>
</organism>
<proteinExistence type="predicted"/>
<reference evidence="1" key="1">
    <citation type="submission" date="2021-03" db="EMBL/GenBank/DDBJ databases">
        <title>Draft genome sequence of rust myrtle Austropuccinia psidii MF-1, a brazilian biotype.</title>
        <authorList>
            <person name="Quecine M.C."/>
            <person name="Pachon D.M.R."/>
            <person name="Bonatelli M.L."/>
            <person name="Correr F.H."/>
            <person name="Franceschini L.M."/>
            <person name="Leite T.F."/>
            <person name="Margarido G.R.A."/>
            <person name="Almeida C.A."/>
            <person name="Ferrarezi J.A."/>
            <person name="Labate C.A."/>
        </authorList>
    </citation>
    <scope>NUCLEOTIDE SEQUENCE</scope>
    <source>
        <strain evidence="1">MF-1</strain>
    </source>
</reference>
<evidence type="ECO:0000313" key="2">
    <source>
        <dbReference type="Proteomes" id="UP000765509"/>
    </source>
</evidence>
<sequence>MEISDETSPLNIIPIKMATEMGMGLKNTQMNLLKNHILRNKTAENVLVTLTAGETTYSNFSETRIDYVVVGQQFCDWFNIVRRLRSSPQENSKNKELRASISEIEAYKHNSLEKEEKEYEDLNLGEYHKFLKEKCTTGYYYDHQGEEESDSRAKLDYFNEDMKGNYGINRPMDEGKYSQFTENQGKMMKKFHTATNHSIWPYQTIMKNKISKLMIICCSISKYLKKKFTGKN</sequence>
<name>A0A9Q3IRG2_9BASI</name>
<dbReference type="EMBL" id="AVOT02053927">
    <property type="protein sequence ID" value="MBW0548681.1"/>
    <property type="molecule type" value="Genomic_DNA"/>
</dbReference>
<accession>A0A9Q3IRG2</accession>
<dbReference type="Proteomes" id="UP000765509">
    <property type="component" value="Unassembled WGS sequence"/>
</dbReference>
<comment type="caution">
    <text evidence="1">The sequence shown here is derived from an EMBL/GenBank/DDBJ whole genome shotgun (WGS) entry which is preliminary data.</text>
</comment>
<protein>
    <submittedName>
        <fullName evidence="1">Uncharacterized protein</fullName>
    </submittedName>
</protein>
<keyword evidence="2" id="KW-1185">Reference proteome</keyword>